<dbReference type="PROSITE" id="PS50853">
    <property type="entry name" value="FN3"/>
    <property type="match status" value="1"/>
</dbReference>
<dbReference type="Proteomes" id="UP000176420">
    <property type="component" value="Unassembled WGS sequence"/>
</dbReference>
<dbReference type="InterPro" id="IPR008969">
    <property type="entry name" value="CarboxyPept-like_regulatory"/>
</dbReference>
<comment type="caution">
    <text evidence="3">The sequence shown here is derived from an EMBL/GenBank/DDBJ whole genome shotgun (WGS) entry which is preliminary data.</text>
</comment>
<evidence type="ECO:0000256" key="1">
    <source>
        <dbReference type="SAM" id="SignalP"/>
    </source>
</evidence>
<dbReference type="SUPFAM" id="SSF49464">
    <property type="entry name" value="Carboxypeptidase regulatory domain-like"/>
    <property type="match status" value="1"/>
</dbReference>
<organism evidence="3 4">
    <name type="scientific">Candidatus Kerfeldbacteria bacterium RIFOXYB2_FULL_38_14</name>
    <dbReference type="NCBI Taxonomy" id="1798547"/>
    <lineage>
        <taxon>Bacteria</taxon>
        <taxon>Candidatus Kerfeldiibacteriota</taxon>
    </lineage>
</organism>
<dbReference type="SMART" id="SM00060">
    <property type="entry name" value="FN3"/>
    <property type="match status" value="1"/>
</dbReference>
<accession>A0A1G2BG51</accession>
<dbReference type="SUPFAM" id="SSF49265">
    <property type="entry name" value="Fibronectin type III"/>
    <property type="match status" value="1"/>
</dbReference>
<dbReference type="InterPro" id="IPR013783">
    <property type="entry name" value="Ig-like_fold"/>
</dbReference>
<evidence type="ECO:0000313" key="3">
    <source>
        <dbReference type="EMBL" id="OGY87676.1"/>
    </source>
</evidence>
<gene>
    <name evidence="3" type="ORF">A2319_04485</name>
</gene>
<keyword evidence="1" id="KW-0732">Signal</keyword>
<sequence length="1198" mass="130540">MKTTHFMRQCVKSLIFGFGLFAFALGANATTVADPAIANVTATPGSTTLGATTSYELTFTTTEAIAVGGSLTIQASTQNCPDGNWESCNFDFSNASVSGLNGSIDQHSDNMIGFLNAEEITAGEHTITVANVQNPNTLSVYRFYLSSPSSDHEDLSNDDYLATKSNPVVLGDALAYGTITDPDSNPLQLYGEVHDQQYQLYQGFNSDEWGYYAVANPGFTAGGQVEMNVMPAQNSGLFNTSASFTYAGSAVLKDVTVQAASKTVSGTIKYDDNSAVTNAGVNANAKGSWASANVDSNGAFSMMMVGGEYEVCLGDKYDENGQRQARDWYADQGQQCQFVSFQNDTSAESKTINFVVHRADALITGVFKNPDGSYPENGGWVSVWNDQMWFGGDVDSQTGQVNIAVMGGNSQNISATSLHVRSISSTSYKVDYSPRSSDEHTYWNQDKITVNANQTLNLGTVTLAERDVVYTITVKDENNHGVEDIDVNAWQEKGGWNNVRTDENGQAQLYLYAGTWNIQPSLGNSTSYLYAGKPETVTVASGDTGSLSFNLTTTTLTVGVKTLTEDGAVASVRGWVNCWSQGSNYGFGGNVQNGIGSFGAVGGNYNCNLWVDDQNYQASGESQVTFVDGQNTELIFTLLARTANIHVYVKDADNNLVSDGSARVFANSSEGGGRSEGRLENGESNIAVAPGKYDVGVWFENKTSYVTSMSFGEPLELADGEDKTKTLTVYAVTATFTATLKDSEGNPVPNAWVGCGNWPEMEGKPMGDFDKGKIIESGSESGGDGMAVVGLVKGHEYECWVGVNSDFSDLIGPGSQQIDLTKKDSASAEFVFQKADSKIKGTVSFAKSVDRPDSDIQRVFCNGWADEGYNSWDDGFGQEYSLNTLQGTWHVWCGTDILNDDGTRDFYETEGDTLVNIKKSGTYTQDIKLKKSMFQIPESFTETFDSTQPKTIILDDGQFELNIPANAIPAGETSNNITVTIEPELNAMKTATYSPWGFPRNIEVYDSDGSLVSGNFNSSVTLTLYYSQDILNSSDITEDAVLPKYWDEDQGAWKDADSVSQKTITDEDTEGSVTFTLQHFSQVGLVYNNKLLTQNAKPGKARKLSAKKITVNTARLTWKKPFSSTVTKYKVQLRPYQIKQTNKWDKFNKVKKQPKRKVKRKIVEDLTTGTRYQFRVKVCNRSMCSAFTKWKAFTTKTE</sequence>
<dbReference type="Pfam" id="PF00041">
    <property type="entry name" value="fn3"/>
    <property type="match status" value="1"/>
</dbReference>
<dbReference type="CDD" id="cd00063">
    <property type="entry name" value="FN3"/>
    <property type="match status" value="1"/>
</dbReference>
<dbReference type="AlphaFoldDB" id="A0A1G2BG51"/>
<protein>
    <recommendedName>
        <fullName evidence="2">Fibronectin type-III domain-containing protein</fullName>
    </recommendedName>
</protein>
<evidence type="ECO:0000259" key="2">
    <source>
        <dbReference type="PROSITE" id="PS50853"/>
    </source>
</evidence>
<dbReference type="EMBL" id="MHKI01000006">
    <property type="protein sequence ID" value="OGY87676.1"/>
    <property type="molecule type" value="Genomic_DNA"/>
</dbReference>
<reference evidence="3 4" key="1">
    <citation type="journal article" date="2016" name="Nat. Commun.">
        <title>Thousands of microbial genomes shed light on interconnected biogeochemical processes in an aquifer system.</title>
        <authorList>
            <person name="Anantharaman K."/>
            <person name="Brown C.T."/>
            <person name="Hug L.A."/>
            <person name="Sharon I."/>
            <person name="Castelle C.J."/>
            <person name="Probst A.J."/>
            <person name="Thomas B.C."/>
            <person name="Singh A."/>
            <person name="Wilkins M.J."/>
            <person name="Karaoz U."/>
            <person name="Brodie E.L."/>
            <person name="Williams K.H."/>
            <person name="Hubbard S.S."/>
            <person name="Banfield J.F."/>
        </authorList>
    </citation>
    <scope>NUCLEOTIDE SEQUENCE [LARGE SCALE GENOMIC DNA]</scope>
</reference>
<dbReference type="Gene3D" id="2.60.40.10">
    <property type="entry name" value="Immunoglobulins"/>
    <property type="match status" value="2"/>
</dbReference>
<feature type="domain" description="Fibronectin type-III" evidence="2">
    <location>
        <begin position="1100"/>
        <end position="1198"/>
    </location>
</feature>
<dbReference type="InterPro" id="IPR003961">
    <property type="entry name" value="FN3_dom"/>
</dbReference>
<proteinExistence type="predicted"/>
<evidence type="ECO:0000313" key="4">
    <source>
        <dbReference type="Proteomes" id="UP000176420"/>
    </source>
</evidence>
<feature type="signal peptide" evidence="1">
    <location>
        <begin position="1"/>
        <end position="29"/>
    </location>
</feature>
<dbReference type="InterPro" id="IPR036116">
    <property type="entry name" value="FN3_sf"/>
</dbReference>
<feature type="chain" id="PRO_5009582071" description="Fibronectin type-III domain-containing protein" evidence="1">
    <location>
        <begin position="30"/>
        <end position="1198"/>
    </location>
</feature>
<name>A0A1G2BG51_9BACT</name>